<reference evidence="2" key="1">
    <citation type="submission" date="2021-01" db="EMBL/GenBank/DDBJ databases">
        <authorList>
            <person name="Corre E."/>
            <person name="Pelletier E."/>
            <person name="Niang G."/>
            <person name="Scheremetjew M."/>
            <person name="Finn R."/>
            <person name="Kale V."/>
            <person name="Holt S."/>
            <person name="Cochrane G."/>
            <person name="Meng A."/>
            <person name="Brown T."/>
            <person name="Cohen L."/>
        </authorList>
    </citation>
    <scope>NUCLEOTIDE SEQUENCE</scope>
</reference>
<dbReference type="AlphaFoldDB" id="A0A7S1ABW4"/>
<keyword evidence="1" id="KW-1133">Transmembrane helix</keyword>
<evidence type="ECO:0000313" key="2">
    <source>
        <dbReference type="EMBL" id="CAD8849106.1"/>
    </source>
</evidence>
<name>A0A7S1ABW4_NOCSC</name>
<evidence type="ECO:0000256" key="1">
    <source>
        <dbReference type="SAM" id="Phobius"/>
    </source>
</evidence>
<organism evidence="2">
    <name type="scientific">Noctiluca scintillans</name>
    <name type="common">Sea sparkle</name>
    <name type="synonym">Red tide dinoflagellate</name>
    <dbReference type="NCBI Taxonomy" id="2966"/>
    <lineage>
        <taxon>Eukaryota</taxon>
        <taxon>Sar</taxon>
        <taxon>Alveolata</taxon>
        <taxon>Dinophyceae</taxon>
        <taxon>Noctilucales</taxon>
        <taxon>Noctilucaceae</taxon>
        <taxon>Noctiluca</taxon>
    </lineage>
</organism>
<keyword evidence="1" id="KW-0472">Membrane</keyword>
<evidence type="ECO:0008006" key="3">
    <source>
        <dbReference type="Google" id="ProtNLM"/>
    </source>
</evidence>
<feature type="transmembrane region" description="Helical" evidence="1">
    <location>
        <begin position="155"/>
        <end position="174"/>
    </location>
</feature>
<feature type="transmembrane region" description="Helical" evidence="1">
    <location>
        <begin position="214"/>
        <end position="235"/>
    </location>
</feature>
<accession>A0A7S1ABW4</accession>
<keyword evidence="1" id="KW-0812">Transmembrane</keyword>
<dbReference type="EMBL" id="HBFQ01033326">
    <property type="protein sequence ID" value="CAD8849106.1"/>
    <property type="molecule type" value="Transcribed_RNA"/>
</dbReference>
<feature type="transmembrane region" description="Helical" evidence="1">
    <location>
        <begin position="118"/>
        <end position="135"/>
    </location>
</feature>
<proteinExistence type="predicted"/>
<feature type="transmembrane region" description="Helical" evidence="1">
    <location>
        <begin position="39"/>
        <end position="58"/>
    </location>
</feature>
<protein>
    <recommendedName>
        <fullName evidence="3">G-protein coupled receptors family 1 profile domain-containing protein</fullName>
    </recommendedName>
</protein>
<feature type="transmembrane region" description="Helical" evidence="1">
    <location>
        <begin position="78"/>
        <end position="106"/>
    </location>
</feature>
<feature type="transmembrane region" description="Helical" evidence="1">
    <location>
        <begin position="12"/>
        <end position="32"/>
    </location>
</feature>
<sequence length="311" mass="34453">MVFLDGRRLNYVQAVASLVSLSTCSILVCHIVRCRTKRLLPLQLLHLALADAIMSLGWLVDSLVDLNIHFVPDPDNQLWSACTILLLLVSMLLELHMAAGFLAVYWRVTWLMTFLHRTLCVPWMLQLPLVVLLAMPEGKPGGEVSVQHLAEELCLCVAAVTYLLYVCVACRAMWYPQRACRSAQRMVWIFPLAFLITVAPIVGTKLAGINGENALPAILSEVVVSLNGTVNVIVYSCISRWAPRLGDETGDASSYSEGRGSRGLPVGFSMRNERLCVPAVQRTAMALSETETETLEALSRRHVPPQQHMIM</sequence>
<feature type="transmembrane region" description="Helical" evidence="1">
    <location>
        <begin position="186"/>
        <end position="208"/>
    </location>
</feature>
<gene>
    <name evidence="2" type="ORF">NSCI0253_LOCUS23456</name>
</gene>